<name>A0A644YV27_9ZZZZ</name>
<evidence type="ECO:0000313" key="2">
    <source>
        <dbReference type="EMBL" id="MPM32189.1"/>
    </source>
</evidence>
<gene>
    <name evidence="2" type="ORF">SDC9_78748</name>
</gene>
<feature type="region of interest" description="Disordered" evidence="1">
    <location>
        <begin position="1"/>
        <end position="28"/>
    </location>
</feature>
<dbReference type="EMBL" id="VSSQ01006293">
    <property type="protein sequence ID" value="MPM32189.1"/>
    <property type="molecule type" value="Genomic_DNA"/>
</dbReference>
<sequence>MTKQQTRAAGPRVKTGATERRSRHDKLNRRLDDWKGMINWDLPFRPSVAPASEPEWRWFYFFKGSLS</sequence>
<organism evidence="2">
    <name type="scientific">bioreactor metagenome</name>
    <dbReference type="NCBI Taxonomy" id="1076179"/>
    <lineage>
        <taxon>unclassified sequences</taxon>
        <taxon>metagenomes</taxon>
        <taxon>ecological metagenomes</taxon>
    </lineage>
</organism>
<accession>A0A644YV27</accession>
<comment type="caution">
    <text evidence="2">The sequence shown here is derived from an EMBL/GenBank/DDBJ whole genome shotgun (WGS) entry which is preliminary data.</text>
</comment>
<reference evidence="2" key="1">
    <citation type="submission" date="2019-08" db="EMBL/GenBank/DDBJ databases">
        <authorList>
            <person name="Kucharzyk K."/>
            <person name="Murdoch R.W."/>
            <person name="Higgins S."/>
            <person name="Loffler F."/>
        </authorList>
    </citation>
    <scope>NUCLEOTIDE SEQUENCE</scope>
</reference>
<evidence type="ECO:0000256" key="1">
    <source>
        <dbReference type="SAM" id="MobiDB-lite"/>
    </source>
</evidence>
<protein>
    <submittedName>
        <fullName evidence="2">Uncharacterized protein</fullName>
    </submittedName>
</protein>
<proteinExistence type="predicted"/>
<dbReference type="AlphaFoldDB" id="A0A644YV27"/>